<proteinExistence type="predicted"/>
<keyword evidence="2" id="KW-0436">Ligase</keyword>
<reference evidence="2 3" key="1">
    <citation type="journal article" date="2015" name="Genome Biol. Evol.">
        <title>The genome of winter moth (Operophtera brumata) provides a genomic perspective on sexual dimorphism and phenology.</title>
        <authorList>
            <person name="Derks M.F."/>
            <person name="Smit S."/>
            <person name="Salis L."/>
            <person name="Schijlen E."/>
            <person name="Bossers A."/>
            <person name="Mateman C."/>
            <person name="Pijl A.S."/>
            <person name="de Ridder D."/>
            <person name="Groenen M.A."/>
            <person name="Visser M.E."/>
            <person name="Megens H.J."/>
        </authorList>
    </citation>
    <scope>NUCLEOTIDE SEQUENCE [LARGE SCALE GENOMIC DNA]</scope>
    <source>
        <strain evidence="2">WM2013NL</strain>
        <tissue evidence="2">Head and thorax</tissue>
    </source>
</reference>
<organism evidence="2 3">
    <name type="scientific">Operophtera brumata</name>
    <name type="common">Winter moth</name>
    <name type="synonym">Phalaena brumata</name>
    <dbReference type="NCBI Taxonomy" id="104452"/>
    <lineage>
        <taxon>Eukaryota</taxon>
        <taxon>Metazoa</taxon>
        <taxon>Ecdysozoa</taxon>
        <taxon>Arthropoda</taxon>
        <taxon>Hexapoda</taxon>
        <taxon>Insecta</taxon>
        <taxon>Pterygota</taxon>
        <taxon>Neoptera</taxon>
        <taxon>Endopterygota</taxon>
        <taxon>Lepidoptera</taxon>
        <taxon>Glossata</taxon>
        <taxon>Ditrysia</taxon>
        <taxon>Geometroidea</taxon>
        <taxon>Geometridae</taxon>
        <taxon>Larentiinae</taxon>
        <taxon>Operophtera</taxon>
    </lineage>
</organism>
<name>A0A0L7LML4_OPEBR</name>
<dbReference type="GO" id="GO:0016779">
    <property type="term" value="F:nucleotidyltransferase activity"/>
    <property type="evidence" value="ECO:0007669"/>
    <property type="project" value="UniProtKB-KW"/>
</dbReference>
<protein>
    <submittedName>
        <fullName evidence="2">Glutamate-ammonia-ligase adenylyltransferase</fullName>
    </submittedName>
</protein>
<feature type="region of interest" description="Disordered" evidence="1">
    <location>
        <begin position="98"/>
        <end position="120"/>
    </location>
</feature>
<dbReference type="EMBL" id="JTDY01000610">
    <property type="protein sequence ID" value="KOB76471.1"/>
    <property type="molecule type" value="Genomic_DNA"/>
</dbReference>
<dbReference type="Proteomes" id="UP000037510">
    <property type="component" value="Unassembled WGS sequence"/>
</dbReference>
<evidence type="ECO:0000313" key="3">
    <source>
        <dbReference type="Proteomes" id="UP000037510"/>
    </source>
</evidence>
<feature type="region of interest" description="Disordered" evidence="1">
    <location>
        <begin position="20"/>
        <end position="40"/>
    </location>
</feature>
<feature type="region of interest" description="Disordered" evidence="1">
    <location>
        <begin position="58"/>
        <end position="86"/>
    </location>
</feature>
<feature type="compositionally biased region" description="Basic and acidic residues" evidence="1">
    <location>
        <begin position="98"/>
        <end position="112"/>
    </location>
</feature>
<dbReference type="AlphaFoldDB" id="A0A0L7LML4"/>
<keyword evidence="2" id="KW-0808">Transferase</keyword>
<evidence type="ECO:0000313" key="2">
    <source>
        <dbReference type="EMBL" id="KOB76471.1"/>
    </source>
</evidence>
<accession>A0A0L7LML4</accession>
<sequence>MLCPEGAQFETELVAKEDDKVCGRPSKKIPNEGTGEMSSFKNLKTWKKSISNFFRNQLRSTKSNDGDLPSGSQDNFEDKEMSPDQKFQSLGKIFRRQSFAEHWPRSSNHQEETSSQNKRLTVRKALSSYFGKAQKTPAVANEE</sequence>
<keyword evidence="3" id="KW-1185">Reference proteome</keyword>
<keyword evidence="2" id="KW-0548">Nucleotidyltransferase</keyword>
<gene>
    <name evidence="2" type="ORF">OBRU01_05797</name>
</gene>
<evidence type="ECO:0000256" key="1">
    <source>
        <dbReference type="SAM" id="MobiDB-lite"/>
    </source>
</evidence>
<comment type="caution">
    <text evidence="2">The sequence shown here is derived from an EMBL/GenBank/DDBJ whole genome shotgun (WGS) entry which is preliminary data.</text>
</comment>
<dbReference type="GO" id="GO:0016874">
    <property type="term" value="F:ligase activity"/>
    <property type="evidence" value="ECO:0007669"/>
    <property type="project" value="UniProtKB-KW"/>
</dbReference>